<dbReference type="PANTHER" id="PTHR11963:SF48">
    <property type="entry name" value="DIPEPTIDASE B, ISOFORM A"/>
    <property type="match status" value="1"/>
</dbReference>
<dbReference type="SUPFAM" id="SSF53187">
    <property type="entry name" value="Zn-dependent exopeptidases"/>
    <property type="match status" value="1"/>
</dbReference>
<proteinExistence type="inferred from homology"/>
<evidence type="ECO:0000256" key="3">
    <source>
        <dbReference type="ARBA" id="ARBA00022670"/>
    </source>
</evidence>
<dbReference type="GO" id="GO:0005737">
    <property type="term" value="C:cytoplasm"/>
    <property type="evidence" value="ECO:0007669"/>
    <property type="project" value="InterPro"/>
</dbReference>
<organism evidence="6">
    <name type="scientific">Gongylonema pulchrum</name>
    <dbReference type="NCBI Taxonomy" id="637853"/>
    <lineage>
        <taxon>Eukaryota</taxon>
        <taxon>Metazoa</taxon>
        <taxon>Ecdysozoa</taxon>
        <taxon>Nematoda</taxon>
        <taxon>Chromadorea</taxon>
        <taxon>Rhabditida</taxon>
        <taxon>Spirurina</taxon>
        <taxon>Spiruromorpha</taxon>
        <taxon>Spiruroidea</taxon>
        <taxon>Gongylonematidae</taxon>
        <taxon>Gongylonema</taxon>
    </lineage>
</organism>
<evidence type="ECO:0000256" key="2">
    <source>
        <dbReference type="ARBA" id="ARBA00022438"/>
    </source>
</evidence>
<keyword evidence="4" id="KW-0378">Hydrolase</keyword>
<dbReference type="PROSITE" id="PS00631">
    <property type="entry name" value="CYTOSOL_AP"/>
    <property type="match status" value="1"/>
</dbReference>
<evidence type="ECO:0000313" key="6">
    <source>
        <dbReference type="WBParaSite" id="GPUH_0001824701-mRNA-1"/>
    </source>
</evidence>
<evidence type="ECO:0000256" key="1">
    <source>
        <dbReference type="ARBA" id="ARBA00009528"/>
    </source>
</evidence>
<name>A0A183EB81_9BILA</name>
<dbReference type="GO" id="GO:0070006">
    <property type="term" value="F:metalloaminopeptidase activity"/>
    <property type="evidence" value="ECO:0007669"/>
    <property type="project" value="InterPro"/>
</dbReference>
<evidence type="ECO:0000259" key="5">
    <source>
        <dbReference type="PROSITE" id="PS00631"/>
    </source>
</evidence>
<sequence>LHECCASSYSSAPISAASSIADHAYDGVICISHSYCELEKYESLRHLQPSIVAYQQIHRGVENTTTVIPVDKNVIPSGRLIFAGTGPVTRDQDDVRRFGTAARSAMKLALKAGVKAPLIVTLPHKKYPQAELVAALGAVQELYIPRNVREEEWRAKVKAVGLYALDYDPKTLVKLVEALDAAFTVTRDIGDSDPQRMSPARVAEYVRQVFSGTVISSQVVSNIAEIEREHPLMAAVNRAANSVKEHQAHLIWLEYTPEGPYDETVMLVGKGVTIDTGGADLKTEGNMFGMSRDNIGSNSYTCDEIIRSRSGKRIAIYNTDAEGRITMLDPLTRMVELAAKETKPRLFTLATLTGHAVLTYGYMAAAMDNGPAHKDRTAEMIQDRGDAYGQPVEISRLHSEVRFYVL</sequence>
<reference evidence="6" key="1">
    <citation type="submission" date="2016-06" db="UniProtKB">
        <authorList>
            <consortium name="WormBaseParasite"/>
        </authorList>
    </citation>
    <scope>IDENTIFICATION</scope>
</reference>
<dbReference type="GO" id="GO:0006508">
    <property type="term" value="P:proteolysis"/>
    <property type="evidence" value="ECO:0007669"/>
    <property type="project" value="UniProtKB-KW"/>
</dbReference>
<keyword evidence="2" id="KW-0031">Aminopeptidase</keyword>
<dbReference type="Pfam" id="PF00883">
    <property type="entry name" value="Peptidase_M17"/>
    <property type="match status" value="1"/>
</dbReference>
<feature type="domain" description="Cytosol aminopeptidase" evidence="5">
    <location>
        <begin position="318"/>
        <end position="325"/>
    </location>
</feature>
<dbReference type="GO" id="GO:0030145">
    <property type="term" value="F:manganese ion binding"/>
    <property type="evidence" value="ECO:0007669"/>
    <property type="project" value="InterPro"/>
</dbReference>
<evidence type="ECO:0000256" key="4">
    <source>
        <dbReference type="ARBA" id="ARBA00022801"/>
    </source>
</evidence>
<protein>
    <submittedName>
        <fullName evidence="6">CYTOSOL_AP domain-containing protein</fullName>
    </submittedName>
</protein>
<keyword evidence="3" id="KW-0645">Protease</keyword>
<dbReference type="InterPro" id="IPR000819">
    <property type="entry name" value="Peptidase_M17_C"/>
</dbReference>
<dbReference type="Gene3D" id="3.40.630.10">
    <property type="entry name" value="Zn peptidases"/>
    <property type="match status" value="2"/>
</dbReference>
<dbReference type="InterPro" id="IPR011356">
    <property type="entry name" value="Leucine_aapep/pepB"/>
</dbReference>
<dbReference type="WBParaSite" id="GPUH_0001824701-mRNA-1">
    <property type="protein sequence ID" value="GPUH_0001824701-mRNA-1"/>
    <property type="gene ID" value="GPUH_0001824701"/>
</dbReference>
<dbReference type="PANTHER" id="PTHR11963">
    <property type="entry name" value="LEUCINE AMINOPEPTIDASE-RELATED"/>
    <property type="match status" value="1"/>
</dbReference>
<dbReference type="AlphaFoldDB" id="A0A183EB81"/>
<accession>A0A183EB81</accession>
<comment type="similarity">
    <text evidence="1">Belongs to the peptidase M17 family.</text>
</comment>